<organism evidence="2 3">
    <name type="scientific">Kitasatospora aburaviensis</name>
    <dbReference type="NCBI Taxonomy" id="67265"/>
    <lineage>
        <taxon>Bacteria</taxon>
        <taxon>Bacillati</taxon>
        <taxon>Actinomycetota</taxon>
        <taxon>Actinomycetes</taxon>
        <taxon>Kitasatosporales</taxon>
        <taxon>Streptomycetaceae</taxon>
        <taxon>Kitasatospora</taxon>
    </lineage>
</organism>
<sequence>MKSDPRHGPLVPMLLALTVVTGVVDAVSYLALGHVFVANMTGNVVFLGFALAGAPGLSATASLAALAAFLLGALAGGRLGELLPGHRGRLLVVGVSVQVVLLAGATLLAALADHTADPVRYGLIGLLGLAMGWQNAVVRHLKVPDLTTTVLTMTITALAADRAGRRRLASAVWMLVGAVLGAVLVLHTHITAALAAALVLLVAVALLTHAAGTARPGAPAPPWTAPNDAP</sequence>
<keyword evidence="1" id="KW-0472">Membrane</keyword>
<feature type="transmembrane region" description="Helical" evidence="1">
    <location>
        <begin position="192"/>
        <end position="211"/>
    </location>
</feature>
<comment type="caution">
    <text evidence="2">The sequence shown here is derived from an EMBL/GenBank/DDBJ whole genome shotgun (WGS) entry which is preliminary data.</text>
</comment>
<dbReference type="EMBL" id="JBHSOD010000004">
    <property type="protein sequence ID" value="MFC5884338.1"/>
    <property type="molecule type" value="Genomic_DNA"/>
</dbReference>
<proteinExistence type="predicted"/>
<evidence type="ECO:0000313" key="2">
    <source>
        <dbReference type="EMBL" id="MFC5884338.1"/>
    </source>
</evidence>
<evidence type="ECO:0000313" key="3">
    <source>
        <dbReference type="Proteomes" id="UP001596067"/>
    </source>
</evidence>
<keyword evidence="1" id="KW-1133">Transmembrane helix</keyword>
<dbReference type="InterPro" id="IPR010699">
    <property type="entry name" value="DUF1275"/>
</dbReference>
<keyword evidence="3" id="KW-1185">Reference proteome</keyword>
<dbReference type="Pfam" id="PF06912">
    <property type="entry name" value="DUF1275"/>
    <property type="match status" value="1"/>
</dbReference>
<dbReference type="RefSeq" id="WP_313762748.1">
    <property type="nucleotide sequence ID" value="NZ_BAAAVH010000110.1"/>
</dbReference>
<dbReference type="PANTHER" id="PTHR37488:SF2">
    <property type="entry name" value="DUF1275 DOMAIN-CONTAINING PROTEIN"/>
    <property type="match status" value="1"/>
</dbReference>
<feature type="transmembrane region" description="Helical" evidence="1">
    <location>
        <begin position="168"/>
        <end position="186"/>
    </location>
</feature>
<reference evidence="3" key="1">
    <citation type="journal article" date="2019" name="Int. J. Syst. Evol. Microbiol.">
        <title>The Global Catalogue of Microorganisms (GCM) 10K type strain sequencing project: providing services to taxonomists for standard genome sequencing and annotation.</title>
        <authorList>
            <consortium name="The Broad Institute Genomics Platform"/>
            <consortium name="The Broad Institute Genome Sequencing Center for Infectious Disease"/>
            <person name="Wu L."/>
            <person name="Ma J."/>
        </authorList>
    </citation>
    <scope>NUCLEOTIDE SEQUENCE [LARGE SCALE GENOMIC DNA]</scope>
    <source>
        <strain evidence="3">CGMCC 4.1469</strain>
    </source>
</reference>
<feature type="transmembrane region" description="Helical" evidence="1">
    <location>
        <begin position="12"/>
        <end position="32"/>
    </location>
</feature>
<protein>
    <submittedName>
        <fullName evidence="2">YoaK family protein</fullName>
    </submittedName>
</protein>
<name>A0ABW1ERU8_9ACTN</name>
<dbReference type="PANTHER" id="PTHR37488">
    <property type="entry name" value="DUF1275 DOMAIN-CONTAINING PROTEIN"/>
    <property type="match status" value="1"/>
</dbReference>
<accession>A0ABW1ERU8</accession>
<gene>
    <name evidence="2" type="ORF">ACFP0N_04965</name>
</gene>
<keyword evidence="1" id="KW-0812">Transmembrane</keyword>
<evidence type="ECO:0000256" key="1">
    <source>
        <dbReference type="SAM" id="Phobius"/>
    </source>
</evidence>
<feature type="transmembrane region" description="Helical" evidence="1">
    <location>
        <begin position="44"/>
        <end position="77"/>
    </location>
</feature>
<feature type="transmembrane region" description="Helical" evidence="1">
    <location>
        <begin position="89"/>
        <end position="112"/>
    </location>
</feature>
<dbReference type="Proteomes" id="UP001596067">
    <property type="component" value="Unassembled WGS sequence"/>
</dbReference>